<protein>
    <recommendedName>
        <fullName evidence="2">VQ domain-containing protein</fullName>
    </recommendedName>
</protein>
<dbReference type="Pfam" id="PF05678">
    <property type="entry name" value="VQ"/>
    <property type="match status" value="1"/>
</dbReference>
<evidence type="ECO:0000256" key="1">
    <source>
        <dbReference type="SAM" id="MobiDB-lite"/>
    </source>
</evidence>
<dbReference type="Proteomes" id="UP000029981">
    <property type="component" value="Chromosome 5"/>
</dbReference>
<dbReference type="EMBL" id="CM002926">
    <property type="protein sequence ID" value="KGN52089.1"/>
    <property type="molecule type" value="Genomic_DNA"/>
</dbReference>
<name>A0A0A0KT78_CUCSA</name>
<evidence type="ECO:0000313" key="3">
    <source>
        <dbReference type="EMBL" id="KGN52089.1"/>
    </source>
</evidence>
<dbReference type="InterPro" id="IPR008889">
    <property type="entry name" value="VQ"/>
</dbReference>
<proteinExistence type="predicted"/>
<dbReference type="PANTHER" id="PTHR33143:SF63">
    <property type="entry name" value="F16F4.1 PROTEIN"/>
    <property type="match status" value="1"/>
</dbReference>
<dbReference type="STRING" id="3659.A0A0A0KT78"/>
<dbReference type="InterPro" id="IPR039607">
    <property type="entry name" value="VQ_8/17/18/20/21/25"/>
</dbReference>
<feature type="domain" description="VQ" evidence="2">
    <location>
        <begin position="40"/>
        <end position="67"/>
    </location>
</feature>
<dbReference type="Gramene" id="KGN52089">
    <property type="protein sequence ID" value="KGN52089"/>
    <property type="gene ID" value="Csa_5G609750"/>
</dbReference>
<feature type="compositionally biased region" description="Pro residues" evidence="1">
    <location>
        <begin position="64"/>
        <end position="73"/>
    </location>
</feature>
<dbReference type="eggNOG" id="ENOG502S37N">
    <property type="taxonomic scope" value="Eukaryota"/>
</dbReference>
<keyword evidence="4" id="KW-1185">Reference proteome</keyword>
<reference evidence="3 4" key="2">
    <citation type="journal article" date="2009" name="PLoS ONE">
        <title>An integrated genetic and cytogenetic map of the cucumber genome.</title>
        <authorList>
            <person name="Ren Y."/>
            <person name="Zhang Z."/>
            <person name="Liu J."/>
            <person name="Staub J.E."/>
            <person name="Han Y."/>
            <person name="Cheng Z."/>
            <person name="Li X."/>
            <person name="Lu J."/>
            <person name="Miao H."/>
            <person name="Kang H."/>
            <person name="Xie B."/>
            <person name="Gu X."/>
            <person name="Wang X."/>
            <person name="Du Y."/>
            <person name="Jin W."/>
            <person name="Huang S."/>
        </authorList>
    </citation>
    <scope>NUCLEOTIDE SEQUENCE [LARGE SCALE GENOMIC DNA]</scope>
    <source>
        <strain evidence="4">cv. 9930</strain>
    </source>
</reference>
<reference evidence="3 4" key="4">
    <citation type="journal article" date="2011" name="BMC Genomics">
        <title>RNA-Seq improves annotation of protein-coding genes in the cucumber genome.</title>
        <authorList>
            <person name="Li Z."/>
            <person name="Zhang Z."/>
            <person name="Yan P."/>
            <person name="Huang S."/>
            <person name="Fei Z."/>
            <person name="Lin K."/>
        </authorList>
    </citation>
    <scope>NUCLEOTIDE SEQUENCE [LARGE SCALE GENOMIC DNA]</scope>
    <source>
        <strain evidence="4">cv. 9930</strain>
    </source>
</reference>
<dbReference type="PANTHER" id="PTHR33143">
    <property type="entry name" value="F16F4.1 PROTEIN-RELATED"/>
    <property type="match status" value="1"/>
</dbReference>
<sequence length="143" mass="15823">MSPPKSSEINGPRPSPLLIHNHSRLIRKPVQLRQPLIIYTHSPKIIHTHPKDFMALVQRLTGCNPPPPLPLPSAKPSLSERNLNDNDSSSGVTTEEDINEKQSNCSVLKYSSHDVTTPFSSPAFLSSSLSPSFMDFLKALPEF</sequence>
<reference evidence="3 4" key="1">
    <citation type="journal article" date="2009" name="Nat. Genet.">
        <title>The genome of the cucumber, Cucumis sativus L.</title>
        <authorList>
            <person name="Huang S."/>
            <person name="Li R."/>
            <person name="Zhang Z."/>
            <person name="Li L."/>
            <person name="Gu X."/>
            <person name="Fan W."/>
            <person name="Lucas W.J."/>
            <person name="Wang X."/>
            <person name="Xie B."/>
            <person name="Ni P."/>
            <person name="Ren Y."/>
            <person name="Zhu H."/>
            <person name="Li J."/>
            <person name="Lin K."/>
            <person name="Jin W."/>
            <person name="Fei Z."/>
            <person name="Li G."/>
            <person name="Staub J."/>
            <person name="Kilian A."/>
            <person name="van der Vossen E.A."/>
            <person name="Wu Y."/>
            <person name="Guo J."/>
            <person name="He J."/>
            <person name="Jia Z."/>
            <person name="Ren Y."/>
            <person name="Tian G."/>
            <person name="Lu Y."/>
            <person name="Ruan J."/>
            <person name="Qian W."/>
            <person name="Wang M."/>
            <person name="Huang Q."/>
            <person name="Li B."/>
            <person name="Xuan Z."/>
            <person name="Cao J."/>
            <person name="Asan"/>
            <person name="Wu Z."/>
            <person name="Zhang J."/>
            <person name="Cai Q."/>
            <person name="Bai Y."/>
            <person name="Zhao B."/>
            <person name="Han Y."/>
            <person name="Li Y."/>
            <person name="Li X."/>
            <person name="Wang S."/>
            <person name="Shi Q."/>
            <person name="Liu S."/>
            <person name="Cho W.K."/>
            <person name="Kim J.Y."/>
            <person name="Xu Y."/>
            <person name="Heller-Uszynska K."/>
            <person name="Miao H."/>
            <person name="Cheng Z."/>
            <person name="Zhang S."/>
            <person name="Wu J."/>
            <person name="Yang Y."/>
            <person name="Kang H."/>
            <person name="Li M."/>
            <person name="Liang H."/>
            <person name="Ren X."/>
            <person name="Shi Z."/>
            <person name="Wen M."/>
            <person name="Jian M."/>
            <person name="Yang H."/>
            <person name="Zhang G."/>
            <person name="Yang Z."/>
            <person name="Chen R."/>
            <person name="Liu S."/>
            <person name="Li J."/>
            <person name="Ma L."/>
            <person name="Liu H."/>
            <person name="Zhou Y."/>
            <person name="Zhao J."/>
            <person name="Fang X."/>
            <person name="Li G."/>
            <person name="Fang L."/>
            <person name="Li Y."/>
            <person name="Liu D."/>
            <person name="Zheng H."/>
            <person name="Zhang Y."/>
            <person name="Qin N."/>
            <person name="Li Z."/>
            <person name="Yang G."/>
            <person name="Yang S."/>
            <person name="Bolund L."/>
            <person name="Kristiansen K."/>
            <person name="Zheng H."/>
            <person name="Li S."/>
            <person name="Zhang X."/>
            <person name="Yang H."/>
            <person name="Wang J."/>
            <person name="Sun R."/>
            <person name="Zhang B."/>
            <person name="Jiang S."/>
            <person name="Wang J."/>
            <person name="Du Y."/>
            <person name="Li S."/>
        </authorList>
    </citation>
    <scope>NUCLEOTIDE SEQUENCE [LARGE SCALE GENOMIC DNA]</scope>
    <source>
        <strain evidence="4">cv. 9930</strain>
    </source>
</reference>
<evidence type="ECO:0000259" key="2">
    <source>
        <dbReference type="Pfam" id="PF05678"/>
    </source>
</evidence>
<feature type="region of interest" description="Disordered" evidence="1">
    <location>
        <begin position="64"/>
        <end position="103"/>
    </location>
</feature>
<gene>
    <name evidence="3" type="ORF">Csa_5G609750</name>
</gene>
<evidence type="ECO:0000313" key="4">
    <source>
        <dbReference type="Proteomes" id="UP000029981"/>
    </source>
</evidence>
<reference evidence="3 4" key="3">
    <citation type="journal article" date="2010" name="BMC Genomics">
        <title>Transcriptome sequencing and comparative analysis of cucumber flowers with different sex types.</title>
        <authorList>
            <person name="Guo S."/>
            <person name="Zheng Y."/>
            <person name="Joung J.G."/>
            <person name="Liu S."/>
            <person name="Zhang Z."/>
            <person name="Crasta O.R."/>
            <person name="Sobral B.W."/>
            <person name="Xu Y."/>
            <person name="Huang S."/>
            <person name="Fei Z."/>
        </authorList>
    </citation>
    <scope>NUCLEOTIDE SEQUENCE [LARGE SCALE GENOMIC DNA]</scope>
    <source>
        <strain evidence="4">cv. 9930</strain>
    </source>
</reference>
<accession>A0A0A0KT78</accession>
<dbReference type="AlphaFoldDB" id="A0A0A0KT78"/>
<organism evidence="3 4">
    <name type="scientific">Cucumis sativus</name>
    <name type="common">Cucumber</name>
    <dbReference type="NCBI Taxonomy" id="3659"/>
    <lineage>
        <taxon>Eukaryota</taxon>
        <taxon>Viridiplantae</taxon>
        <taxon>Streptophyta</taxon>
        <taxon>Embryophyta</taxon>
        <taxon>Tracheophyta</taxon>
        <taxon>Spermatophyta</taxon>
        <taxon>Magnoliopsida</taxon>
        <taxon>eudicotyledons</taxon>
        <taxon>Gunneridae</taxon>
        <taxon>Pentapetalae</taxon>
        <taxon>rosids</taxon>
        <taxon>fabids</taxon>
        <taxon>Cucurbitales</taxon>
        <taxon>Cucurbitaceae</taxon>
        <taxon>Benincaseae</taxon>
        <taxon>Cucumis</taxon>
    </lineage>
</organism>
<dbReference type="GO" id="GO:0005634">
    <property type="term" value="C:nucleus"/>
    <property type="evidence" value="ECO:0000318"/>
    <property type="project" value="GO_Central"/>
</dbReference>